<evidence type="ECO:0000256" key="4">
    <source>
        <dbReference type="ARBA" id="ARBA00023157"/>
    </source>
</evidence>
<organism evidence="6 7">
    <name type="scientific">Knipowitschia caucasica</name>
    <name type="common">Caucasian dwarf goby</name>
    <name type="synonym">Pomatoschistus caucasicus</name>
    <dbReference type="NCBI Taxonomy" id="637954"/>
    <lineage>
        <taxon>Eukaryota</taxon>
        <taxon>Metazoa</taxon>
        <taxon>Chordata</taxon>
        <taxon>Craniata</taxon>
        <taxon>Vertebrata</taxon>
        <taxon>Euteleostomi</taxon>
        <taxon>Actinopterygii</taxon>
        <taxon>Neopterygii</taxon>
        <taxon>Teleostei</taxon>
        <taxon>Neoteleostei</taxon>
        <taxon>Acanthomorphata</taxon>
        <taxon>Gobiaria</taxon>
        <taxon>Gobiiformes</taxon>
        <taxon>Gobioidei</taxon>
        <taxon>Gobiidae</taxon>
        <taxon>Gobiinae</taxon>
        <taxon>Knipowitschia</taxon>
    </lineage>
</organism>
<comment type="similarity">
    <text evidence="2 5">Belongs to the somatotropin/prolactin family.</text>
</comment>
<name>A0AAV2IUE3_KNICA</name>
<keyword evidence="5" id="KW-0372">Hormone</keyword>
<dbReference type="PRINTS" id="PR00836">
    <property type="entry name" value="SOMATOTROPIN"/>
</dbReference>
<evidence type="ECO:0000313" key="7">
    <source>
        <dbReference type="Proteomes" id="UP001497482"/>
    </source>
</evidence>
<protein>
    <submittedName>
        <fullName evidence="6">Uncharacterized protein</fullName>
    </submittedName>
</protein>
<dbReference type="Pfam" id="PF00103">
    <property type="entry name" value="Hormone_1"/>
    <property type="match status" value="1"/>
</dbReference>
<evidence type="ECO:0000256" key="5">
    <source>
        <dbReference type="RuleBase" id="RU003618"/>
    </source>
</evidence>
<accession>A0AAV2IUE3</accession>
<dbReference type="PANTHER" id="PTHR11417:SF33">
    <property type="entry name" value="PROLACTIN LIKE"/>
    <property type="match status" value="1"/>
</dbReference>
<dbReference type="EMBL" id="OZ035823">
    <property type="protein sequence ID" value="CAL1567297.1"/>
    <property type="molecule type" value="Genomic_DNA"/>
</dbReference>
<evidence type="ECO:0000256" key="2">
    <source>
        <dbReference type="ARBA" id="ARBA00008474"/>
    </source>
</evidence>
<dbReference type="SUPFAM" id="SSF47266">
    <property type="entry name" value="4-helical cytokines"/>
    <property type="match status" value="1"/>
</dbReference>
<comment type="subcellular location">
    <subcellularLocation>
        <location evidence="1 5">Secreted</location>
    </subcellularLocation>
</comment>
<reference evidence="6 7" key="1">
    <citation type="submission" date="2024-04" db="EMBL/GenBank/DDBJ databases">
        <authorList>
            <person name="Waldvogel A.-M."/>
            <person name="Schoenle A."/>
        </authorList>
    </citation>
    <scope>NUCLEOTIDE SEQUENCE [LARGE SCALE GENOMIC DNA]</scope>
</reference>
<dbReference type="GO" id="GO:0046427">
    <property type="term" value="P:positive regulation of receptor signaling pathway via JAK-STAT"/>
    <property type="evidence" value="ECO:0007669"/>
    <property type="project" value="TreeGrafter"/>
</dbReference>
<dbReference type="GO" id="GO:0031667">
    <property type="term" value="P:response to nutrient levels"/>
    <property type="evidence" value="ECO:0007669"/>
    <property type="project" value="TreeGrafter"/>
</dbReference>
<evidence type="ECO:0000313" key="6">
    <source>
        <dbReference type="EMBL" id="CAL1567297.1"/>
    </source>
</evidence>
<sequence length="121" mass="14009">MTGEELTEVILKLLVAWREPLWRLQQSLRHHGDLSSQKAVQAGHMVHELRTGVHRVAQQMQTLGRVRNLVTELSSHESPSEGAEWSVLQRSELLHCLRRDSYKVQNYLKILKCRVLPEYGC</sequence>
<keyword evidence="4" id="KW-1015">Disulfide bond</keyword>
<dbReference type="InterPro" id="IPR009079">
    <property type="entry name" value="4_helix_cytokine-like_core"/>
</dbReference>
<gene>
    <name evidence="6" type="ORF">KC01_LOCUS117</name>
</gene>
<dbReference type="PANTHER" id="PTHR11417">
    <property type="entry name" value="SOMATOTROPIN,PROLACTIN"/>
    <property type="match status" value="1"/>
</dbReference>
<proteinExistence type="inferred from homology"/>
<dbReference type="AlphaFoldDB" id="A0AAV2IUE3"/>
<evidence type="ECO:0000256" key="3">
    <source>
        <dbReference type="ARBA" id="ARBA00022525"/>
    </source>
</evidence>
<dbReference type="PROSITE" id="PS00338">
    <property type="entry name" value="SOMATOTROPIN_2"/>
    <property type="match status" value="1"/>
</dbReference>
<keyword evidence="7" id="KW-1185">Reference proteome</keyword>
<dbReference type="InterPro" id="IPR018116">
    <property type="entry name" value="Somatotropin_CS"/>
</dbReference>
<dbReference type="GO" id="GO:0005179">
    <property type="term" value="F:hormone activity"/>
    <property type="evidence" value="ECO:0007669"/>
    <property type="project" value="UniProtKB-KW"/>
</dbReference>
<dbReference type="Proteomes" id="UP001497482">
    <property type="component" value="Chromosome 1"/>
</dbReference>
<dbReference type="InterPro" id="IPR001400">
    <property type="entry name" value="Somatotropin/Prolactin"/>
</dbReference>
<dbReference type="GO" id="GO:0005615">
    <property type="term" value="C:extracellular space"/>
    <property type="evidence" value="ECO:0007669"/>
    <property type="project" value="TreeGrafter"/>
</dbReference>
<evidence type="ECO:0000256" key="1">
    <source>
        <dbReference type="ARBA" id="ARBA00004613"/>
    </source>
</evidence>
<keyword evidence="3" id="KW-0964">Secreted</keyword>
<dbReference type="Gene3D" id="1.20.1250.10">
    <property type="match status" value="1"/>
</dbReference>